<comment type="similarity">
    <text evidence="1">Belongs to the FAX family.</text>
</comment>
<name>A0A0D8Y9R5_DICVI</name>
<feature type="domain" description="Metaxin glutathione S-transferase" evidence="3">
    <location>
        <begin position="218"/>
        <end position="281"/>
    </location>
</feature>
<evidence type="ECO:0000259" key="3">
    <source>
        <dbReference type="Pfam" id="PF17171"/>
    </source>
</evidence>
<organism evidence="5 6">
    <name type="scientific">Dictyocaulus viviparus</name>
    <name type="common">Bovine lungworm</name>
    <dbReference type="NCBI Taxonomy" id="29172"/>
    <lineage>
        <taxon>Eukaryota</taxon>
        <taxon>Metazoa</taxon>
        <taxon>Ecdysozoa</taxon>
        <taxon>Nematoda</taxon>
        <taxon>Chromadorea</taxon>
        <taxon>Rhabditida</taxon>
        <taxon>Rhabditina</taxon>
        <taxon>Rhabditomorpha</taxon>
        <taxon>Strongyloidea</taxon>
        <taxon>Metastrongylidae</taxon>
        <taxon>Dictyocaulus</taxon>
    </lineage>
</organism>
<evidence type="ECO:0000259" key="4">
    <source>
        <dbReference type="Pfam" id="PF17172"/>
    </source>
</evidence>
<gene>
    <name evidence="5" type="ORF">DICVIV_02509</name>
</gene>
<dbReference type="AlphaFoldDB" id="A0A0D8Y9R5"/>
<dbReference type="InterPro" id="IPR012336">
    <property type="entry name" value="Thioredoxin-like_fold"/>
</dbReference>
<dbReference type="InterPro" id="IPR036282">
    <property type="entry name" value="Glutathione-S-Trfase_C_sf"/>
</dbReference>
<dbReference type="GO" id="GO:0005737">
    <property type="term" value="C:cytoplasm"/>
    <property type="evidence" value="ECO:0007669"/>
    <property type="project" value="TreeGrafter"/>
</dbReference>
<dbReference type="Proteomes" id="UP000053766">
    <property type="component" value="Unassembled WGS sequence"/>
</dbReference>
<dbReference type="InterPro" id="IPR036249">
    <property type="entry name" value="Thioredoxin-like_sf"/>
</dbReference>
<keyword evidence="6" id="KW-1185">Reference proteome</keyword>
<dbReference type="InterPro" id="IPR040079">
    <property type="entry name" value="Glutathione_S-Trfase"/>
</dbReference>
<dbReference type="SUPFAM" id="SSF52833">
    <property type="entry name" value="Thioredoxin-like"/>
    <property type="match status" value="1"/>
</dbReference>
<dbReference type="SFLD" id="SFLDG01180">
    <property type="entry name" value="SUF1"/>
    <property type="match status" value="1"/>
</dbReference>
<dbReference type="EMBL" id="KN716186">
    <property type="protein sequence ID" value="KJH51306.1"/>
    <property type="molecule type" value="Genomic_DNA"/>
</dbReference>
<feature type="region of interest" description="Disordered" evidence="2">
    <location>
        <begin position="304"/>
        <end position="328"/>
    </location>
</feature>
<reference evidence="6" key="2">
    <citation type="journal article" date="2016" name="Sci. Rep.">
        <title>Dictyocaulus viviparus genome, variome and transcriptome elucidate lungworm biology and support future intervention.</title>
        <authorList>
            <person name="McNulty S.N."/>
            <person name="Strube C."/>
            <person name="Rosa B.A."/>
            <person name="Martin J.C."/>
            <person name="Tyagi R."/>
            <person name="Choi Y.J."/>
            <person name="Wang Q."/>
            <person name="Hallsworth Pepin K."/>
            <person name="Zhang X."/>
            <person name="Ozersky P."/>
            <person name="Wilson R.K."/>
            <person name="Sternberg P.W."/>
            <person name="Gasser R.B."/>
            <person name="Mitreva M."/>
        </authorList>
    </citation>
    <scope>NUCLEOTIDE SEQUENCE [LARGE SCALE GENOMIC DNA]</scope>
    <source>
        <strain evidence="6">HannoverDv2000</strain>
    </source>
</reference>
<dbReference type="InterPro" id="IPR026928">
    <property type="entry name" value="FAX/IsoI-like"/>
</dbReference>
<sequence>MPSLDELTQQFQELPIWGKAALAGGLALVIHIPVRWLLSAPRKSPVKEDWKNGVIYLYQFPRTRILPSPSLPCLKVETWLRMADLQYENIPCVISPRSKEGTLPFVEYNGVEYPDSSFIIRDLTQLLGVKLEDHLNDEQKAVSRAFEELAHNSLMISHKILRLENVSEFVGLLPPEFFGFFYPLLITLFKRKFIRATTMMLSWSSIGKHSREEQIGIGKDDIRAISKYLGSKHYFTGFKPTRIDATLFAVLAQIVYAPFENEHLDVIRKECPNIIEYVERIKTRYWPDWDEATTKFSLESNWKKRPKGYVSGNNANNGVAPKATPHDD</sequence>
<evidence type="ECO:0000313" key="6">
    <source>
        <dbReference type="Proteomes" id="UP000053766"/>
    </source>
</evidence>
<dbReference type="OrthoDB" id="5809458at2759"/>
<dbReference type="CDD" id="cd03080">
    <property type="entry name" value="GST_N_Metaxin_like"/>
    <property type="match status" value="1"/>
</dbReference>
<reference evidence="5 6" key="1">
    <citation type="submission" date="2013-11" db="EMBL/GenBank/DDBJ databases">
        <title>Draft genome of the bovine lungworm Dictyocaulus viviparus.</title>
        <authorList>
            <person name="Mitreva M."/>
        </authorList>
    </citation>
    <scope>NUCLEOTIDE SEQUENCE [LARGE SCALE GENOMIC DNA]</scope>
    <source>
        <strain evidence="5 6">HannoverDv2000</strain>
    </source>
</reference>
<dbReference type="PANTHER" id="PTHR12289">
    <property type="entry name" value="METAXIN RELATED"/>
    <property type="match status" value="1"/>
</dbReference>
<dbReference type="SUPFAM" id="SSF47616">
    <property type="entry name" value="GST C-terminal domain-like"/>
    <property type="match status" value="1"/>
</dbReference>
<dbReference type="InterPro" id="IPR050931">
    <property type="entry name" value="Mito_Protein_Transport_Metaxin"/>
</dbReference>
<evidence type="ECO:0000256" key="1">
    <source>
        <dbReference type="ARBA" id="ARBA00006475"/>
    </source>
</evidence>
<accession>A0A0D8Y9R5</accession>
<dbReference type="SFLD" id="SFLDS00019">
    <property type="entry name" value="Glutathione_Transferase_(cytos"/>
    <property type="match status" value="1"/>
</dbReference>
<dbReference type="CDD" id="cd03193">
    <property type="entry name" value="GST_C_Metaxin"/>
    <property type="match status" value="1"/>
</dbReference>
<proteinExistence type="inferred from homology"/>
<dbReference type="Gene3D" id="1.20.1050.10">
    <property type="match status" value="1"/>
</dbReference>
<protein>
    <submittedName>
        <fullName evidence="5">Uncharacterized protein</fullName>
    </submittedName>
</protein>
<dbReference type="PANTHER" id="PTHR12289:SF41">
    <property type="entry name" value="FAILED AXON CONNECTIONS-RELATED"/>
    <property type="match status" value="1"/>
</dbReference>
<evidence type="ECO:0000256" key="2">
    <source>
        <dbReference type="SAM" id="MobiDB-lite"/>
    </source>
</evidence>
<dbReference type="SFLD" id="SFLDG01200">
    <property type="entry name" value="SUF1.1"/>
    <property type="match status" value="1"/>
</dbReference>
<evidence type="ECO:0000313" key="5">
    <source>
        <dbReference type="EMBL" id="KJH51306.1"/>
    </source>
</evidence>
<dbReference type="Pfam" id="PF17171">
    <property type="entry name" value="GST_C_6"/>
    <property type="match status" value="1"/>
</dbReference>
<dbReference type="InterPro" id="IPR033468">
    <property type="entry name" value="Metaxin_GST"/>
</dbReference>
<dbReference type="Pfam" id="PF17172">
    <property type="entry name" value="GST_N_4"/>
    <property type="match status" value="1"/>
</dbReference>
<feature type="domain" description="Thioredoxin-like fold" evidence="4">
    <location>
        <begin position="73"/>
        <end position="154"/>
    </location>
</feature>